<evidence type="ECO:0000313" key="3">
    <source>
        <dbReference type="Proteomes" id="UP000671913"/>
    </source>
</evidence>
<dbReference type="InterPro" id="IPR036388">
    <property type="entry name" value="WH-like_DNA-bd_sf"/>
</dbReference>
<protein>
    <submittedName>
        <fullName evidence="2">Helix-turn-helix transcriptional regulator</fullName>
    </submittedName>
</protein>
<proteinExistence type="predicted"/>
<dbReference type="PANTHER" id="PTHR33169">
    <property type="entry name" value="PADR-FAMILY TRANSCRIPTIONAL REGULATOR"/>
    <property type="match status" value="1"/>
</dbReference>
<dbReference type="PANTHER" id="PTHR33169:SF14">
    <property type="entry name" value="TRANSCRIPTIONAL REGULATOR RV3488"/>
    <property type="match status" value="1"/>
</dbReference>
<dbReference type="Pfam" id="PF03551">
    <property type="entry name" value="PadR"/>
    <property type="match status" value="1"/>
</dbReference>
<reference evidence="2" key="1">
    <citation type="submission" date="2020-08" db="EMBL/GenBank/DDBJ databases">
        <title>Genomic insights into the carbon and energy metabolism of the first obligate autotrophic acetogenic bacterium Aceticella autotrophica gen. nov., sp. nov.</title>
        <authorList>
            <person name="Toshchakov S.V."/>
            <person name="Elcheninov A.G."/>
            <person name="Kublanov I.V."/>
            <person name="Frolov E.N."/>
            <person name="Lebedinsky A.V."/>
        </authorList>
    </citation>
    <scope>NUCLEOTIDE SEQUENCE</scope>
    <source>
        <strain evidence="2">3443-3Ac</strain>
    </source>
</reference>
<dbReference type="InterPro" id="IPR011991">
    <property type="entry name" value="ArsR-like_HTH"/>
</dbReference>
<sequence length="116" mass="13626">MCSCTGRLNRFVQPNLLLALYSKPSYGYELIERISNFYDITPDSAVVYRQLRKLEEEGYVKSEWQVGDIGPAKKYYELTPSGVKLLHNWVTDLEKQKKFLENFLNTYRNCFPDKSN</sequence>
<name>A0A975AXY1_9THEO</name>
<dbReference type="EMBL" id="CP060096">
    <property type="protein sequence ID" value="QSZ28428.1"/>
    <property type="molecule type" value="Genomic_DNA"/>
</dbReference>
<evidence type="ECO:0000313" key="2">
    <source>
        <dbReference type="EMBL" id="QSZ28428.1"/>
    </source>
</evidence>
<accession>A0A975AXY1</accession>
<dbReference type="InterPro" id="IPR036390">
    <property type="entry name" value="WH_DNA-bd_sf"/>
</dbReference>
<keyword evidence="3" id="KW-1185">Reference proteome</keyword>
<organism evidence="2 3">
    <name type="scientific">Aceticella autotrophica</name>
    <dbReference type="NCBI Taxonomy" id="2755338"/>
    <lineage>
        <taxon>Bacteria</taxon>
        <taxon>Bacillati</taxon>
        <taxon>Bacillota</taxon>
        <taxon>Clostridia</taxon>
        <taxon>Thermoanaerobacterales</taxon>
        <taxon>Thermoanaerobacteraceae</taxon>
        <taxon>Aceticella</taxon>
    </lineage>
</organism>
<dbReference type="InterPro" id="IPR052509">
    <property type="entry name" value="Metal_resp_DNA-bind_regulator"/>
</dbReference>
<dbReference type="CDD" id="cd00090">
    <property type="entry name" value="HTH_ARSR"/>
    <property type="match status" value="1"/>
</dbReference>
<feature type="domain" description="Transcription regulator PadR N-terminal" evidence="1">
    <location>
        <begin position="17"/>
        <end position="87"/>
    </location>
</feature>
<dbReference type="InterPro" id="IPR005149">
    <property type="entry name" value="Tscrpt_reg_PadR_N"/>
</dbReference>
<dbReference type="Gene3D" id="1.10.10.10">
    <property type="entry name" value="Winged helix-like DNA-binding domain superfamily/Winged helix DNA-binding domain"/>
    <property type="match status" value="1"/>
</dbReference>
<gene>
    <name evidence="2" type="ORF">ACETAC_09530</name>
</gene>
<dbReference type="KEGG" id="aaut:ACETAC_09530"/>
<evidence type="ECO:0000259" key="1">
    <source>
        <dbReference type="Pfam" id="PF03551"/>
    </source>
</evidence>
<dbReference type="Proteomes" id="UP000671913">
    <property type="component" value="Chromosome"/>
</dbReference>
<dbReference type="SUPFAM" id="SSF46785">
    <property type="entry name" value="Winged helix' DNA-binding domain"/>
    <property type="match status" value="1"/>
</dbReference>
<dbReference type="AlphaFoldDB" id="A0A975AXY1"/>